<reference evidence="6" key="1">
    <citation type="submission" date="2015-09" db="EMBL/GenBank/DDBJ databases">
        <authorList>
            <person name="Bertelli C."/>
        </authorList>
    </citation>
    <scope>NUCLEOTIDE SEQUENCE [LARGE SCALE GENOMIC DNA]</scope>
    <source>
        <strain evidence="6">KNic</strain>
    </source>
</reference>
<dbReference type="PRINTS" id="PR00038">
    <property type="entry name" value="HTHLUXR"/>
</dbReference>
<accession>A0A0U5J9J1</accession>
<dbReference type="KEGG" id="pnl:PNK_1080"/>
<dbReference type="InterPro" id="IPR036693">
    <property type="entry name" value="TF_LuxR_autoind-bd_dom_sf"/>
</dbReference>
<dbReference type="GO" id="GO:0003677">
    <property type="term" value="F:DNA binding"/>
    <property type="evidence" value="ECO:0007669"/>
    <property type="project" value="UniProtKB-KW"/>
</dbReference>
<dbReference type="InterPro" id="IPR016032">
    <property type="entry name" value="Sig_transdc_resp-reg_C-effctor"/>
</dbReference>
<dbReference type="SUPFAM" id="SSF75516">
    <property type="entry name" value="Pheromone-binding domain of LuxR-like quorum-sensing transcription factors"/>
    <property type="match status" value="1"/>
</dbReference>
<dbReference type="GO" id="GO:0006355">
    <property type="term" value="P:regulation of DNA-templated transcription"/>
    <property type="evidence" value="ECO:0007669"/>
    <property type="project" value="InterPro"/>
</dbReference>
<evidence type="ECO:0000256" key="1">
    <source>
        <dbReference type="ARBA" id="ARBA00023015"/>
    </source>
</evidence>
<keyword evidence="2" id="KW-0238">DNA-binding</keyword>
<organism evidence="5 6">
    <name type="scientific">Candidatus Protochlamydia naegleriophila</name>
    <dbReference type="NCBI Taxonomy" id="389348"/>
    <lineage>
        <taxon>Bacteria</taxon>
        <taxon>Pseudomonadati</taxon>
        <taxon>Chlamydiota</taxon>
        <taxon>Chlamydiia</taxon>
        <taxon>Parachlamydiales</taxon>
        <taxon>Parachlamydiaceae</taxon>
        <taxon>Candidatus Protochlamydia</taxon>
    </lineage>
</organism>
<dbReference type="InterPro" id="IPR036388">
    <property type="entry name" value="WH-like_DNA-bd_sf"/>
</dbReference>
<dbReference type="CDD" id="cd06170">
    <property type="entry name" value="LuxR_C_like"/>
    <property type="match status" value="1"/>
</dbReference>
<dbReference type="STRING" id="389348.PNK_1080"/>
<dbReference type="PANTHER" id="PTHR44688:SF16">
    <property type="entry name" value="DNA-BINDING TRANSCRIPTIONAL ACTIVATOR DEVR_DOSR"/>
    <property type="match status" value="1"/>
</dbReference>
<feature type="domain" description="HTH luxR-type" evidence="4">
    <location>
        <begin position="201"/>
        <end position="266"/>
    </location>
</feature>
<name>A0A0U5J9J1_9BACT</name>
<keyword evidence="3" id="KW-0804">Transcription</keyword>
<dbReference type="Pfam" id="PF00196">
    <property type="entry name" value="GerE"/>
    <property type="match status" value="1"/>
</dbReference>
<proteinExistence type="predicted"/>
<dbReference type="Gene3D" id="3.30.450.80">
    <property type="entry name" value="Transcription factor LuxR-like, autoinducer-binding domain"/>
    <property type="match status" value="1"/>
</dbReference>
<gene>
    <name evidence="5" type="ORF">PNK_1080</name>
</gene>
<dbReference type="PROSITE" id="PS50043">
    <property type="entry name" value="HTH_LUXR_2"/>
    <property type="match status" value="1"/>
</dbReference>
<evidence type="ECO:0000256" key="3">
    <source>
        <dbReference type="ARBA" id="ARBA00023163"/>
    </source>
</evidence>
<dbReference type="SMART" id="SM00421">
    <property type="entry name" value="HTH_LUXR"/>
    <property type="match status" value="1"/>
</dbReference>
<dbReference type="PANTHER" id="PTHR44688">
    <property type="entry name" value="DNA-BINDING TRANSCRIPTIONAL ACTIVATOR DEVR_DOSR"/>
    <property type="match status" value="1"/>
</dbReference>
<sequence length="272" mass="31784">MVTTPEYYVDRYIKQHHKTINRVCEPLTTCFNINYFTYHSIENSGACRALVSRPEWADYYVENQLYRIDPCMHHPQNYQSGTLFWAHHLQEDVCKETMDVLNHQFDMAHAFFLIERSPERCEFFGFAAPVRHEKIYSTYMQELPLLKKFCAFFKSEMSSVLESMESDPMSLLELKGDSFTSKVSLFTQTQSAHTSFLQLIQADPGISLSRREKECLSLYLDEMQMKEVANKLDLSVRTIEFYLNNIKSKLDCSSKSELIKKGQELRSLGLIL</sequence>
<dbReference type="InterPro" id="IPR000792">
    <property type="entry name" value="Tscrpt_reg_LuxR_C"/>
</dbReference>
<dbReference type="RefSeq" id="WP_059060760.1">
    <property type="nucleotide sequence ID" value="NZ_LN879502.1"/>
</dbReference>
<keyword evidence="6" id="KW-1185">Reference proteome</keyword>
<evidence type="ECO:0000313" key="6">
    <source>
        <dbReference type="Proteomes" id="UP000069902"/>
    </source>
</evidence>
<dbReference type="EMBL" id="LN879502">
    <property type="protein sequence ID" value="CUI16697.1"/>
    <property type="molecule type" value="Genomic_DNA"/>
</dbReference>
<dbReference type="SUPFAM" id="SSF46894">
    <property type="entry name" value="C-terminal effector domain of the bipartite response regulators"/>
    <property type="match status" value="1"/>
</dbReference>
<evidence type="ECO:0000256" key="2">
    <source>
        <dbReference type="ARBA" id="ARBA00023125"/>
    </source>
</evidence>
<dbReference type="Gene3D" id="1.10.10.10">
    <property type="entry name" value="Winged helix-like DNA-binding domain superfamily/Winged helix DNA-binding domain"/>
    <property type="match status" value="1"/>
</dbReference>
<dbReference type="InParanoid" id="A0A0U5J9J1"/>
<dbReference type="Proteomes" id="UP000069902">
    <property type="component" value="Chromosome cPNK"/>
</dbReference>
<evidence type="ECO:0000259" key="4">
    <source>
        <dbReference type="PROSITE" id="PS50043"/>
    </source>
</evidence>
<protein>
    <recommendedName>
        <fullName evidence="4">HTH luxR-type domain-containing protein</fullName>
    </recommendedName>
</protein>
<evidence type="ECO:0000313" key="5">
    <source>
        <dbReference type="EMBL" id="CUI16697.1"/>
    </source>
</evidence>
<dbReference type="PATRIC" id="fig|389348.3.peg.1191"/>
<dbReference type="AlphaFoldDB" id="A0A0U5J9J1"/>
<keyword evidence="1" id="KW-0805">Transcription regulation</keyword>